<keyword evidence="1" id="KW-0732">Signal</keyword>
<evidence type="ECO:0000313" key="2">
    <source>
        <dbReference type="EMBL" id="CAF4880862.1"/>
    </source>
</evidence>
<dbReference type="Gene3D" id="2.10.25.10">
    <property type="entry name" value="Laminin"/>
    <property type="match status" value="1"/>
</dbReference>
<proteinExistence type="predicted"/>
<feature type="chain" id="PRO_5032808488" description="Protease inhibitor" evidence="1">
    <location>
        <begin position="19"/>
        <end position="104"/>
    </location>
</feature>
<protein>
    <recommendedName>
        <fullName evidence="4">Protease inhibitor</fullName>
    </recommendedName>
</protein>
<accession>A0A821U3U0</accession>
<dbReference type="EMBL" id="CAJOBZ010000027">
    <property type="protein sequence ID" value="CAF4880862.1"/>
    <property type="molecule type" value="Genomic_DNA"/>
</dbReference>
<comment type="caution">
    <text evidence="2">The sequence shown here is derived from an EMBL/GenBank/DDBJ whole genome shotgun (WGS) entry which is preliminary data.</text>
</comment>
<organism evidence="2 3">
    <name type="scientific">Pieris macdunnoughi</name>
    <dbReference type="NCBI Taxonomy" id="345717"/>
    <lineage>
        <taxon>Eukaryota</taxon>
        <taxon>Metazoa</taxon>
        <taxon>Ecdysozoa</taxon>
        <taxon>Arthropoda</taxon>
        <taxon>Hexapoda</taxon>
        <taxon>Insecta</taxon>
        <taxon>Pterygota</taxon>
        <taxon>Neoptera</taxon>
        <taxon>Endopterygota</taxon>
        <taxon>Lepidoptera</taxon>
        <taxon>Glossata</taxon>
        <taxon>Ditrysia</taxon>
        <taxon>Papilionoidea</taxon>
        <taxon>Pieridae</taxon>
        <taxon>Pierinae</taxon>
        <taxon>Pieris</taxon>
    </lineage>
</organism>
<dbReference type="Proteomes" id="UP000663880">
    <property type="component" value="Unassembled WGS sequence"/>
</dbReference>
<reference evidence="2" key="1">
    <citation type="submission" date="2021-02" db="EMBL/GenBank/DDBJ databases">
        <authorList>
            <person name="Steward A R."/>
        </authorList>
    </citation>
    <scope>NUCLEOTIDE SEQUENCE</scope>
</reference>
<keyword evidence="3" id="KW-1185">Reference proteome</keyword>
<evidence type="ECO:0000256" key="1">
    <source>
        <dbReference type="SAM" id="SignalP"/>
    </source>
</evidence>
<dbReference type="AlphaFoldDB" id="A0A821U3U0"/>
<sequence length="104" mass="11391">MKLLIAISFLSVVGICLANTVLYPRGCIYVMGRCYRECEVGTRAYTTGCGKLMPEPTCDVPDPEEGQGNVCDYSACYCESPTVRHKPSGKCMLLEDCPKTKPDV</sequence>
<name>A0A821U3U0_9NEOP</name>
<dbReference type="OrthoDB" id="8113025at2759"/>
<gene>
    <name evidence="2" type="ORF">PMACD_LOCUS9590</name>
</gene>
<evidence type="ECO:0000313" key="3">
    <source>
        <dbReference type="Proteomes" id="UP000663880"/>
    </source>
</evidence>
<evidence type="ECO:0008006" key="4">
    <source>
        <dbReference type="Google" id="ProtNLM"/>
    </source>
</evidence>
<feature type="signal peptide" evidence="1">
    <location>
        <begin position="1"/>
        <end position="18"/>
    </location>
</feature>